<keyword evidence="5 7" id="KW-1133">Transmembrane helix</keyword>
<dbReference type="PANTHER" id="PTHR33778:SF1">
    <property type="entry name" value="MAGNESIUM TRANSPORTER YHID-RELATED"/>
    <property type="match status" value="1"/>
</dbReference>
<evidence type="ECO:0000256" key="4">
    <source>
        <dbReference type="ARBA" id="ARBA00022692"/>
    </source>
</evidence>
<comment type="caution">
    <text evidence="9">The sequence shown here is derived from an EMBL/GenBank/DDBJ whole genome shotgun (WGS) entry which is preliminary data.</text>
</comment>
<comment type="similarity">
    <text evidence="2 7">Belongs to the MgtC/SapB family.</text>
</comment>
<reference evidence="9 10" key="1">
    <citation type="submission" date="2020-05" db="EMBL/GenBank/DDBJ databases">
        <authorList>
            <person name="Khan S.A."/>
            <person name="Jeon C.O."/>
            <person name="Chun B.H."/>
        </authorList>
    </citation>
    <scope>NUCLEOTIDE SEQUENCE [LARGE SCALE GENOMIC DNA]</scope>
    <source>
        <strain evidence="9 10">B156</strain>
    </source>
</reference>
<name>A0A849K0K0_9BURK</name>
<dbReference type="Proteomes" id="UP000552954">
    <property type="component" value="Unassembled WGS sequence"/>
</dbReference>
<feature type="domain" description="MgtC/SapB/SrpB/YhiD N-terminal" evidence="8">
    <location>
        <begin position="27"/>
        <end position="157"/>
    </location>
</feature>
<dbReference type="PANTHER" id="PTHR33778">
    <property type="entry name" value="PROTEIN MGTC"/>
    <property type="match status" value="1"/>
</dbReference>
<keyword evidence="3" id="KW-1003">Cell membrane</keyword>
<comment type="subcellular location">
    <subcellularLocation>
        <location evidence="7">Cell inner membrane</location>
        <topology evidence="7">Multi-pass membrane protein</topology>
    </subcellularLocation>
    <subcellularLocation>
        <location evidence="1">Cell membrane</location>
        <topology evidence="1">Multi-pass membrane protein</topology>
    </subcellularLocation>
</comment>
<accession>A0A849K0K0</accession>
<proteinExistence type="inferred from homology"/>
<dbReference type="Pfam" id="PF02308">
    <property type="entry name" value="MgtC"/>
    <property type="match status" value="1"/>
</dbReference>
<dbReference type="GO" id="GO:0005886">
    <property type="term" value="C:plasma membrane"/>
    <property type="evidence" value="ECO:0007669"/>
    <property type="project" value="UniProtKB-SubCell"/>
</dbReference>
<sequence length="247" mass="26452">MDDLLESLRLYWSGEFLAANAFIGLNLLGALLLGMAVGYERSFNGRAAGMRTYALVCMASTALTIFVGFAPLWYGGAAQQSLPDATRVVQGVVTGIGFLCAGVIVKDGLTISGLTTAASIWTASAIGVLLGVGLYASALLLAALCMLSMTLVHHIERTLPGRASFEVTLTFRRNADRRLEELAATAETHGYRVVPGSFSFSFSDNHPVWRFCVIALHRSRSTSPALLAHDLATSEDITCFSIVPMRN</sequence>
<evidence type="ECO:0000313" key="10">
    <source>
        <dbReference type="Proteomes" id="UP000552954"/>
    </source>
</evidence>
<evidence type="ECO:0000256" key="7">
    <source>
        <dbReference type="RuleBase" id="RU365041"/>
    </source>
</evidence>
<evidence type="ECO:0000256" key="1">
    <source>
        <dbReference type="ARBA" id="ARBA00004651"/>
    </source>
</evidence>
<dbReference type="EMBL" id="JABFCS010000001">
    <property type="protein sequence ID" value="NNU42052.1"/>
    <property type="molecule type" value="Genomic_DNA"/>
</dbReference>
<dbReference type="InterPro" id="IPR049177">
    <property type="entry name" value="MgtC_SapB_SrpB_YhiD_N"/>
</dbReference>
<evidence type="ECO:0000256" key="6">
    <source>
        <dbReference type="ARBA" id="ARBA00023136"/>
    </source>
</evidence>
<feature type="transmembrane region" description="Helical" evidence="7">
    <location>
        <begin position="120"/>
        <end position="147"/>
    </location>
</feature>
<feature type="transmembrane region" description="Helical" evidence="7">
    <location>
        <begin position="52"/>
        <end position="74"/>
    </location>
</feature>
<dbReference type="InterPro" id="IPR003416">
    <property type="entry name" value="MgtC/SapB/SrpB/YhiD_fam"/>
</dbReference>
<keyword evidence="10" id="KW-1185">Reference proteome</keyword>
<organism evidence="9 10">
    <name type="scientific">Ramlibacter montanisoli</name>
    <dbReference type="NCBI Taxonomy" id="2732512"/>
    <lineage>
        <taxon>Bacteria</taxon>
        <taxon>Pseudomonadati</taxon>
        <taxon>Pseudomonadota</taxon>
        <taxon>Betaproteobacteria</taxon>
        <taxon>Burkholderiales</taxon>
        <taxon>Comamonadaceae</taxon>
        <taxon>Ramlibacter</taxon>
    </lineage>
</organism>
<keyword evidence="7" id="KW-0997">Cell inner membrane</keyword>
<feature type="transmembrane region" description="Helical" evidence="7">
    <location>
        <begin position="16"/>
        <end position="40"/>
    </location>
</feature>
<gene>
    <name evidence="9" type="ORF">HK415_01090</name>
</gene>
<evidence type="ECO:0000259" key="8">
    <source>
        <dbReference type="Pfam" id="PF02308"/>
    </source>
</evidence>
<evidence type="ECO:0000256" key="5">
    <source>
        <dbReference type="ARBA" id="ARBA00022989"/>
    </source>
</evidence>
<evidence type="ECO:0000256" key="2">
    <source>
        <dbReference type="ARBA" id="ARBA00009298"/>
    </source>
</evidence>
<evidence type="ECO:0000313" key="9">
    <source>
        <dbReference type="EMBL" id="NNU42052.1"/>
    </source>
</evidence>
<evidence type="ECO:0000256" key="3">
    <source>
        <dbReference type="ARBA" id="ARBA00022475"/>
    </source>
</evidence>
<dbReference type="AlphaFoldDB" id="A0A849K0K0"/>
<dbReference type="PRINTS" id="PR01837">
    <property type="entry name" value="MGTCSAPBPROT"/>
</dbReference>
<reference evidence="9 10" key="2">
    <citation type="submission" date="2020-06" db="EMBL/GenBank/DDBJ databases">
        <title>Ramlibacter rhizophilus sp. nov., isolated from rhizosphere soil of national flower Mugunghwa from South Korea.</title>
        <authorList>
            <person name="Zheng-Fei Y."/>
            <person name="Huan T."/>
        </authorList>
    </citation>
    <scope>NUCLEOTIDE SEQUENCE [LARGE SCALE GENOMIC DNA]</scope>
    <source>
        <strain evidence="9 10">B156</strain>
    </source>
</reference>
<protein>
    <recommendedName>
        <fullName evidence="7">Protein MgtC</fullName>
    </recommendedName>
</protein>
<keyword evidence="4 7" id="KW-0812">Transmembrane</keyword>
<keyword evidence="6 7" id="KW-0472">Membrane</keyword>